<dbReference type="InterPro" id="IPR028098">
    <property type="entry name" value="Glyco_trans_4-like_N"/>
</dbReference>
<proteinExistence type="predicted"/>
<feature type="domain" description="Glycosyltransferase subfamily 4-like N-terminal" evidence="2">
    <location>
        <begin position="18"/>
        <end position="191"/>
    </location>
</feature>
<evidence type="ECO:0000313" key="4">
    <source>
        <dbReference type="Proteomes" id="UP000503482"/>
    </source>
</evidence>
<dbReference type="InterPro" id="IPR001296">
    <property type="entry name" value="Glyco_trans_1"/>
</dbReference>
<keyword evidence="4" id="KW-1185">Reference proteome</keyword>
<organism evidence="3 4">
    <name type="scientific">Arcobacter venerupis</name>
    <dbReference type="NCBI Taxonomy" id="1054033"/>
    <lineage>
        <taxon>Bacteria</taxon>
        <taxon>Pseudomonadati</taxon>
        <taxon>Campylobacterota</taxon>
        <taxon>Epsilonproteobacteria</taxon>
        <taxon>Campylobacterales</taxon>
        <taxon>Arcobacteraceae</taxon>
        <taxon>Arcobacter</taxon>
    </lineage>
</organism>
<dbReference type="GO" id="GO:0016757">
    <property type="term" value="F:glycosyltransferase activity"/>
    <property type="evidence" value="ECO:0007669"/>
    <property type="project" value="InterPro"/>
</dbReference>
<dbReference type="CDD" id="cd03811">
    <property type="entry name" value="GT4_GT28_WabH-like"/>
    <property type="match status" value="1"/>
</dbReference>
<reference evidence="3 4" key="1">
    <citation type="submission" date="2020-05" db="EMBL/GenBank/DDBJ databases">
        <title>Complete genome sequencing of Campylobacter and Arcobacter type strains.</title>
        <authorList>
            <person name="Miller W.G."/>
            <person name="Yee E."/>
        </authorList>
    </citation>
    <scope>NUCLEOTIDE SEQUENCE [LARGE SCALE GENOMIC DNA]</scope>
    <source>
        <strain evidence="3 4">LMG 26156</strain>
    </source>
</reference>
<gene>
    <name evidence="3" type="ORF">AVENP_2444</name>
</gene>
<name>A0AAE7E459_9BACT</name>
<protein>
    <submittedName>
        <fullName evidence="3">Glycosyltransferase, family 1</fullName>
    </submittedName>
</protein>
<dbReference type="EMBL" id="CP053840">
    <property type="protein sequence ID" value="QKF67958.1"/>
    <property type="molecule type" value="Genomic_DNA"/>
</dbReference>
<sequence>MMQNNKLIGLVITNLAGSGAEKVVLNLFNMFEKFGHSIYIILLEDIISYDLSDNEKCKIISLTTNRKYHKLFSFIGDKRLHYLLEKKLSIIEKQENKNFDLILSNLPASDRVLYYSTRKNIYFCIHTSYLQEIEEFKSRGNDSRANKKYKLYKRIYKNKKLVIVANKIKEDLDSLNIGYESVTRIYNPFDFNEIRKKGDEKIEEIEEDYILSASAFRPVKRYDILLDAYKKSAIELKLFLLCSPIKELIEMIKDRGLEKKVIILGFNKNPYPIIKRAKFLILSSEREGLPTVLIESLILGTPVVSTNCISGPSEILTGELSKYLAKVNDSDDLSIKMNQMMEHNIGIKDEYISKFSEENIINQYLSLINNSSLS</sequence>
<dbReference type="KEGG" id="avp:AVENP_2444"/>
<dbReference type="Pfam" id="PF13439">
    <property type="entry name" value="Glyco_transf_4"/>
    <property type="match status" value="1"/>
</dbReference>
<dbReference type="Gene3D" id="3.40.50.2000">
    <property type="entry name" value="Glycogen Phosphorylase B"/>
    <property type="match status" value="2"/>
</dbReference>
<accession>A0AAE7E459</accession>
<evidence type="ECO:0000259" key="1">
    <source>
        <dbReference type="Pfam" id="PF00534"/>
    </source>
</evidence>
<dbReference type="Proteomes" id="UP000503482">
    <property type="component" value="Chromosome"/>
</dbReference>
<dbReference type="SUPFAM" id="SSF53756">
    <property type="entry name" value="UDP-Glycosyltransferase/glycogen phosphorylase"/>
    <property type="match status" value="1"/>
</dbReference>
<evidence type="ECO:0000259" key="2">
    <source>
        <dbReference type="Pfam" id="PF13439"/>
    </source>
</evidence>
<dbReference type="PANTHER" id="PTHR12526">
    <property type="entry name" value="GLYCOSYLTRANSFERASE"/>
    <property type="match status" value="1"/>
</dbReference>
<evidence type="ECO:0000313" key="3">
    <source>
        <dbReference type="EMBL" id="QKF67958.1"/>
    </source>
</evidence>
<dbReference type="Pfam" id="PF00534">
    <property type="entry name" value="Glycos_transf_1"/>
    <property type="match status" value="1"/>
</dbReference>
<dbReference type="AlphaFoldDB" id="A0AAE7E459"/>
<feature type="domain" description="Glycosyl transferase family 1" evidence="1">
    <location>
        <begin position="206"/>
        <end position="352"/>
    </location>
</feature>
<dbReference type="PANTHER" id="PTHR12526:SF638">
    <property type="entry name" value="SPORE COAT PROTEIN SA"/>
    <property type="match status" value="1"/>
</dbReference>
<dbReference type="RefSeq" id="WP_128360238.1">
    <property type="nucleotide sequence ID" value="NZ_CP053840.1"/>
</dbReference>